<reference evidence="2" key="1">
    <citation type="submission" date="2020-01" db="EMBL/GenBank/DDBJ databases">
        <title>Development of genomics and gene disruption for Polysphondylium violaceum indicates a role for the polyketide synthase stlB in stalk morphogenesis.</title>
        <authorList>
            <person name="Narita B."/>
            <person name="Kawabe Y."/>
            <person name="Kin K."/>
            <person name="Saito T."/>
            <person name="Gibbs R."/>
            <person name="Kuspa A."/>
            <person name="Muzny D."/>
            <person name="Queller D."/>
            <person name="Richards S."/>
            <person name="Strassman J."/>
            <person name="Sucgang R."/>
            <person name="Worley K."/>
            <person name="Schaap P."/>
        </authorList>
    </citation>
    <scope>NUCLEOTIDE SEQUENCE</scope>
    <source>
        <strain evidence="2">QSvi11</strain>
    </source>
</reference>
<accession>A0A8J4PWU5</accession>
<comment type="caution">
    <text evidence="2">The sequence shown here is derived from an EMBL/GenBank/DDBJ whole genome shotgun (WGS) entry which is preliminary data.</text>
</comment>
<dbReference type="Gene3D" id="3.80.10.10">
    <property type="entry name" value="Ribonuclease Inhibitor"/>
    <property type="match status" value="1"/>
</dbReference>
<organism evidence="2 3">
    <name type="scientific">Polysphondylium violaceum</name>
    <dbReference type="NCBI Taxonomy" id="133409"/>
    <lineage>
        <taxon>Eukaryota</taxon>
        <taxon>Amoebozoa</taxon>
        <taxon>Evosea</taxon>
        <taxon>Eumycetozoa</taxon>
        <taxon>Dictyostelia</taxon>
        <taxon>Dictyosteliales</taxon>
        <taxon>Dictyosteliaceae</taxon>
        <taxon>Polysphondylium</taxon>
    </lineage>
</organism>
<gene>
    <name evidence="2" type="ORF">CYY_004401</name>
</gene>
<evidence type="ECO:0000313" key="3">
    <source>
        <dbReference type="Proteomes" id="UP000695562"/>
    </source>
</evidence>
<dbReference type="PANTHER" id="PTHR32134:SF169">
    <property type="entry name" value="FNIP REPEAT-CONTAINING PROTEIN-RELATED"/>
    <property type="match status" value="1"/>
</dbReference>
<dbReference type="AlphaFoldDB" id="A0A8J4PWU5"/>
<proteinExistence type="predicted"/>
<sequence length="502" mass="56867">MTTTTLNTLFFKIWNDKYLQDNILTQLFENVTIGVSTQYLIQNQSFLKRACKYIDIKYRLDKDSFVQFGQLQSDQLRLISDLIIVHNNTTISDVYPVFASLRKLYLSNVYLTDIEYTQVIKLFVKRYHHSLTDLELSKPNSISRDLELYSMSKLKFFKLFAIDGGIEVNALPHCLETLDIYKTQVKLVKGLLPETLRRLIAGVISTVDGSRLPVALETLKCESCGDFPPLWLPNNLKSLRISRDDFSLVPGSLPSSLLKIKFYCFNKPLVEKNIFPQGLKKLYLSAFNSTIEPFVLPNGLTSLILIFFNPTKLASGVIPSTVTFFHAPSLTNPIPISLSTTTKMRIRRMADLEENPIPSTIKDLVLHVYQPPLGSIPNSVTRLDLECGKLSPGLIPTSVTHLRLSLLNQEIDLTDLLPKSITTLILEKVIGKTWKKGEIPDSVTKLSIMGVTRYYSEDAIPPSVVVLKSLYDLPFSKIPRTVRTFIQDGQFMDLSNHHHSHN</sequence>
<dbReference type="SUPFAM" id="SSF52058">
    <property type="entry name" value="L domain-like"/>
    <property type="match status" value="1"/>
</dbReference>
<name>A0A8J4PWU5_9MYCE</name>
<dbReference type="PANTHER" id="PTHR32134">
    <property type="entry name" value="FNIP REPEAT-CONTAINING PROTEIN"/>
    <property type="match status" value="1"/>
</dbReference>
<dbReference type="InterPro" id="IPR051251">
    <property type="entry name" value="STK_FNIP-Repeat"/>
</dbReference>
<dbReference type="EMBL" id="AJWJ01000154">
    <property type="protein sequence ID" value="KAF2074307.1"/>
    <property type="molecule type" value="Genomic_DNA"/>
</dbReference>
<protein>
    <submittedName>
        <fullName evidence="2">Uncharacterized protein</fullName>
    </submittedName>
</protein>
<keyword evidence="1" id="KW-0677">Repeat</keyword>
<dbReference type="Pfam" id="PF05725">
    <property type="entry name" value="FNIP"/>
    <property type="match status" value="2"/>
</dbReference>
<dbReference type="Proteomes" id="UP000695562">
    <property type="component" value="Unassembled WGS sequence"/>
</dbReference>
<evidence type="ECO:0000256" key="1">
    <source>
        <dbReference type="ARBA" id="ARBA00022737"/>
    </source>
</evidence>
<keyword evidence="3" id="KW-1185">Reference proteome</keyword>
<evidence type="ECO:0000313" key="2">
    <source>
        <dbReference type="EMBL" id="KAF2074307.1"/>
    </source>
</evidence>
<dbReference type="InterPro" id="IPR032675">
    <property type="entry name" value="LRR_dom_sf"/>
</dbReference>
<dbReference type="InterPro" id="IPR008615">
    <property type="entry name" value="FNIP"/>
</dbReference>